<keyword evidence="2" id="KW-0812">Transmembrane</keyword>
<feature type="compositionally biased region" description="Gly residues" evidence="1">
    <location>
        <begin position="82"/>
        <end position="91"/>
    </location>
</feature>
<accession>A0A368TBH1</accession>
<feature type="compositionally biased region" description="Basic and acidic residues" evidence="1">
    <location>
        <begin position="454"/>
        <end position="478"/>
    </location>
</feature>
<feature type="compositionally biased region" description="Basic and acidic residues" evidence="1">
    <location>
        <begin position="848"/>
        <end position="864"/>
    </location>
</feature>
<feature type="compositionally biased region" description="Basic and acidic residues" evidence="1">
    <location>
        <begin position="675"/>
        <end position="686"/>
    </location>
</feature>
<evidence type="ECO:0000313" key="3">
    <source>
        <dbReference type="EMBL" id="RCV62272.1"/>
    </source>
</evidence>
<evidence type="ECO:0008006" key="5">
    <source>
        <dbReference type="Google" id="ProtNLM"/>
    </source>
</evidence>
<gene>
    <name evidence="3" type="ORF">DEF24_01930</name>
</gene>
<feature type="transmembrane region" description="Helical" evidence="2">
    <location>
        <begin position="893"/>
        <end position="919"/>
    </location>
</feature>
<dbReference type="EMBL" id="QEIN01000008">
    <property type="protein sequence ID" value="RCV62272.1"/>
    <property type="molecule type" value="Genomic_DNA"/>
</dbReference>
<keyword evidence="2" id="KW-0472">Membrane</keyword>
<reference evidence="3 4" key="1">
    <citation type="submission" date="2018-04" db="EMBL/GenBank/DDBJ databases">
        <title>Novel actinobacteria from marine sediment.</title>
        <authorList>
            <person name="Ng Z.Y."/>
            <person name="Tan G.Y.A."/>
        </authorList>
    </citation>
    <scope>NUCLEOTIDE SEQUENCE [LARGE SCALE GENOMIC DNA]</scope>
    <source>
        <strain evidence="3 4">TPS81</strain>
    </source>
</reference>
<feature type="transmembrane region" description="Helical" evidence="2">
    <location>
        <begin position="940"/>
        <end position="962"/>
    </location>
</feature>
<feature type="compositionally biased region" description="Low complexity" evidence="1">
    <location>
        <begin position="563"/>
        <end position="577"/>
    </location>
</feature>
<keyword evidence="2" id="KW-1133">Transmembrane helix</keyword>
<organism evidence="3 4">
    <name type="scientific">Marinitenerispora sediminis</name>
    <dbReference type="NCBI Taxonomy" id="1931232"/>
    <lineage>
        <taxon>Bacteria</taxon>
        <taxon>Bacillati</taxon>
        <taxon>Actinomycetota</taxon>
        <taxon>Actinomycetes</taxon>
        <taxon>Streptosporangiales</taxon>
        <taxon>Nocardiopsidaceae</taxon>
        <taxon>Marinitenerispora</taxon>
    </lineage>
</organism>
<dbReference type="RefSeq" id="WP_114396160.1">
    <property type="nucleotide sequence ID" value="NZ_QEIM01000004.1"/>
</dbReference>
<name>A0A368TBH1_9ACTN</name>
<feature type="compositionally biased region" description="Basic and acidic residues" evidence="1">
    <location>
        <begin position="238"/>
        <end position="249"/>
    </location>
</feature>
<feature type="compositionally biased region" description="Basic and acidic residues" evidence="1">
    <location>
        <begin position="161"/>
        <end position="170"/>
    </location>
</feature>
<feature type="compositionally biased region" description="Low complexity" evidence="1">
    <location>
        <begin position="113"/>
        <end position="137"/>
    </location>
</feature>
<feature type="compositionally biased region" description="Basic and acidic residues" evidence="1">
    <location>
        <begin position="11"/>
        <end position="23"/>
    </location>
</feature>
<evidence type="ECO:0000313" key="4">
    <source>
        <dbReference type="Proteomes" id="UP000253318"/>
    </source>
</evidence>
<dbReference type="Proteomes" id="UP000253318">
    <property type="component" value="Unassembled WGS sequence"/>
</dbReference>
<feature type="compositionally biased region" description="Basic and acidic residues" evidence="1">
    <location>
        <begin position="32"/>
        <end position="52"/>
    </location>
</feature>
<feature type="region of interest" description="Disordered" evidence="1">
    <location>
        <begin position="1"/>
        <end position="869"/>
    </location>
</feature>
<evidence type="ECO:0000256" key="2">
    <source>
        <dbReference type="SAM" id="Phobius"/>
    </source>
</evidence>
<sequence>MTENGGGPYRSPEDRNEQPEHTPDSWFTPSGDRYRAQARYEDPSGDEQRTQDGPETAPGGERPAPLTDNPYLRGHGDVAAPGAGGYPGLGYGDAARRPGMAEPYPSALGGMGEPAPAGDPGAYPDAAAAAQGDGRPPTGYGDPLGDSYRPAGDAGGPAPDRSGRPLDDGRPWPAAHTPVGEPAAFGGYSDAGRDPLADGHSGLGAASSRSDGGWPSGGSTDDWGGYRNGAGEAGGASDHGEPRRPDPALDRPYTGSADAWNPAPSGERAGDPLGGPAPAADGSPGRGGDDAPHAGVYRVPTGEQPAAFSSGGSGTAAGYPGWGPGAPDRADAEPPGVPTYPGAGTAEHDPLDPLADYRSDAPSGAPGAGHWDTPRDSAGTPGPDPLAADTAWPRAEDRGPSAGDADPLGRPSGGPEPAYPGFDPLDGPYRVPEAPERADADPLGGPTYRGAGAAEHDTRGPLGDRRPDPLDPLADYRSDPLSGSPGAGHWDTRREAAGTPGPDPLAADTAWPPSTGGLDTDRADAERRYDDPLGAEPWDGGHRPPTGGAPADELGAPRDWRDPAPVGAGSPGGPAADRAADPLTDPFEPAGGRAGTESRPEPPAAEQPTLGGDLGTGSGNTWAFSRDDPRLPEEVRRIGAEAQDRRRDGNPTHTTQALRPEDLRGDGPVPPVTGEDWHADPHHPDPGEGTQAMPVLSDDLLGGEPHERGDRRDEDAGFARGREADGYGEPGRGDEDRGYGDGVDDRYGDRGHDGRGYGDRTDDRYGDRGHDGRGYGDRTDDRYGERGYDDRYDDRADDRYGERGYDDRYDDRADYRDEPDYPDYPESGGYDEADGTARPGPRGRRGRGGRDRVADEFPGFDDRPLGGSAGEEYPGYDNIDDWPETAPRAGATLWLGILGLVPVLGLCTAIAALVLAPGVRRAIRSSNGQLEGEHLVRGGVVTAWIGIALSVLEIVIGGVSLLF</sequence>
<protein>
    <recommendedName>
        <fullName evidence="5">DUF4190 domain-containing protein</fullName>
    </recommendedName>
</protein>
<feature type="compositionally biased region" description="Basic and acidic residues" evidence="1">
    <location>
        <begin position="625"/>
        <end position="650"/>
    </location>
</feature>
<feature type="compositionally biased region" description="Basic and acidic residues" evidence="1">
    <location>
        <begin position="704"/>
        <end position="819"/>
    </location>
</feature>
<feature type="compositionally biased region" description="Low complexity" evidence="1">
    <location>
        <begin position="274"/>
        <end position="283"/>
    </location>
</feature>
<dbReference type="AlphaFoldDB" id="A0A368TBH1"/>
<feature type="compositionally biased region" description="Basic and acidic residues" evidence="1">
    <location>
        <begin position="346"/>
        <end position="359"/>
    </location>
</feature>
<feature type="compositionally biased region" description="Gly residues" evidence="1">
    <location>
        <begin position="311"/>
        <end position="324"/>
    </location>
</feature>
<proteinExistence type="predicted"/>
<keyword evidence="4" id="KW-1185">Reference proteome</keyword>
<evidence type="ECO:0000256" key="1">
    <source>
        <dbReference type="SAM" id="MobiDB-lite"/>
    </source>
</evidence>
<comment type="caution">
    <text evidence="3">The sequence shown here is derived from an EMBL/GenBank/DDBJ whole genome shotgun (WGS) entry which is preliminary data.</text>
</comment>
<feature type="compositionally biased region" description="Basic and acidic residues" evidence="1">
    <location>
        <begin position="519"/>
        <end position="531"/>
    </location>
</feature>